<evidence type="ECO:0000313" key="3">
    <source>
        <dbReference type="Proteomes" id="UP000441333"/>
    </source>
</evidence>
<proteinExistence type="predicted"/>
<dbReference type="Proteomes" id="UP000441333">
    <property type="component" value="Unassembled WGS sequence"/>
</dbReference>
<comment type="caution">
    <text evidence="2">The sequence shown here is derived from an EMBL/GenBank/DDBJ whole genome shotgun (WGS) entry which is preliminary data.</text>
</comment>
<name>A0A6N6MGM4_9FLAO</name>
<keyword evidence="3" id="KW-1185">Reference proteome</keyword>
<evidence type="ECO:0000256" key="1">
    <source>
        <dbReference type="SAM" id="Phobius"/>
    </source>
</evidence>
<reference evidence="2 3" key="1">
    <citation type="submission" date="2019-09" db="EMBL/GenBank/DDBJ databases">
        <authorList>
            <person name="Cao W.R."/>
        </authorList>
    </citation>
    <scope>NUCLEOTIDE SEQUENCE [LARGE SCALE GENOMIC DNA]</scope>
    <source>
        <strain evidence="2 3">B1N29</strain>
    </source>
</reference>
<dbReference type="RefSeq" id="WP_150938765.1">
    <property type="nucleotide sequence ID" value="NZ_WAAT01000042.1"/>
</dbReference>
<organism evidence="2 3">
    <name type="scientific">Pseudotamlana haliotis</name>
    <dbReference type="NCBI Taxonomy" id="2614804"/>
    <lineage>
        <taxon>Bacteria</taxon>
        <taxon>Pseudomonadati</taxon>
        <taxon>Bacteroidota</taxon>
        <taxon>Flavobacteriia</taxon>
        <taxon>Flavobacteriales</taxon>
        <taxon>Flavobacteriaceae</taxon>
        <taxon>Pseudotamlana</taxon>
    </lineage>
</organism>
<feature type="transmembrane region" description="Helical" evidence="1">
    <location>
        <begin position="6"/>
        <end position="26"/>
    </location>
</feature>
<sequence length="67" mass="7479">MGVIVWVLSLIKCINKMGVGLMDVFFKKKDKIIIKSVGMRSASWAETGDILDSDTQQELDDLVDGYL</sequence>
<keyword evidence="1" id="KW-0472">Membrane</keyword>
<keyword evidence="1" id="KW-1133">Transmembrane helix</keyword>
<protein>
    <submittedName>
        <fullName evidence="2">Uncharacterized protein</fullName>
    </submittedName>
</protein>
<dbReference type="AlphaFoldDB" id="A0A6N6MGM4"/>
<gene>
    <name evidence="2" type="ORF">F6U93_08395</name>
</gene>
<evidence type="ECO:0000313" key="2">
    <source>
        <dbReference type="EMBL" id="KAB1067951.1"/>
    </source>
</evidence>
<accession>A0A6N6MGM4</accession>
<keyword evidence="1" id="KW-0812">Transmembrane</keyword>
<dbReference type="EMBL" id="WAAT01000042">
    <property type="protein sequence ID" value="KAB1067951.1"/>
    <property type="molecule type" value="Genomic_DNA"/>
</dbReference>